<dbReference type="SUPFAM" id="SSF100920">
    <property type="entry name" value="Heat shock protein 70kD (HSP70), peptide-binding domain"/>
    <property type="match status" value="1"/>
</dbReference>
<keyword evidence="2 5" id="KW-0547">Nucleotide-binding</keyword>
<dbReference type="NCBIfam" id="TIGR01991">
    <property type="entry name" value="HscA"/>
    <property type="match status" value="1"/>
</dbReference>
<dbReference type="Pfam" id="PF00012">
    <property type="entry name" value="HSP70"/>
    <property type="match status" value="1"/>
</dbReference>
<dbReference type="FunFam" id="2.60.34.10:FF:000005">
    <property type="entry name" value="Chaperone protein HscA homolog"/>
    <property type="match status" value="1"/>
</dbReference>
<dbReference type="Gene3D" id="3.30.420.40">
    <property type="match status" value="2"/>
</dbReference>
<dbReference type="PROSITE" id="PS01036">
    <property type="entry name" value="HSP70_3"/>
    <property type="match status" value="1"/>
</dbReference>
<evidence type="ECO:0000256" key="1">
    <source>
        <dbReference type="ARBA" id="ARBA00007381"/>
    </source>
</evidence>
<proteinExistence type="inferred from homology"/>
<evidence type="ECO:0000256" key="3">
    <source>
        <dbReference type="ARBA" id="ARBA00022840"/>
    </source>
</evidence>
<dbReference type="Gene3D" id="3.90.640.10">
    <property type="entry name" value="Actin, Chain A, domain 4"/>
    <property type="match status" value="1"/>
</dbReference>
<dbReference type="GO" id="GO:0005524">
    <property type="term" value="F:ATP binding"/>
    <property type="evidence" value="ECO:0007669"/>
    <property type="project" value="UniProtKB-KW"/>
</dbReference>
<dbReference type="PROSITE" id="PS00297">
    <property type="entry name" value="HSP70_1"/>
    <property type="match status" value="1"/>
</dbReference>
<comment type="caution">
    <text evidence="7">The sequence shown here is derived from an EMBL/GenBank/DDBJ whole genome shotgun (WGS) entry which is preliminary data.</text>
</comment>
<dbReference type="Gene3D" id="2.60.34.10">
    <property type="entry name" value="Substrate Binding Domain Of DNAk, Chain A, domain 1"/>
    <property type="match status" value="1"/>
</dbReference>
<dbReference type="SUPFAM" id="SSF100934">
    <property type="entry name" value="Heat shock protein 70kD (HSP70), C-terminal subdomain"/>
    <property type="match status" value="1"/>
</dbReference>
<dbReference type="STRING" id="1547922.ISF6_1337"/>
<accession>A0A0K8NZ29</accession>
<dbReference type="PROSITE" id="PS00329">
    <property type="entry name" value="HSP70_2"/>
    <property type="match status" value="1"/>
</dbReference>
<dbReference type="InterPro" id="IPR013126">
    <property type="entry name" value="Hsp_70_fam"/>
</dbReference>
<dbReference type="SUPFAM" id="SSF53067">
    <property type="entry name" value="Actin-like ATPase domain"/>
    <property type="match status" value="2"/>
</dbReference>
<comment type="function">
    <text evidence="5">Chaperone involved in the maturation of iron-sulfur cluster-containing proteins. Has a low intrinsic ATPase activity which is markedly stimulated by HscB.</text>
</comment>
<dbReference type="AlphaFoldDB" id="A0A0K8NZ29"/>
<evidence type="ECO:0000256" key="6">
    <source>
        <dbReference type="RuleBase" id="RU003322"/>
    </source>
</evidence>
<dbReference type="GO" id="GO:0140662">
    <property type="term" value="F:ATP-dependent protein folding chaperone"/>
    <property type="evidence" value="ECO:0007669"/>
    <property type="project" value="InterPro"/>
</dbReference>
<dbReference type="EMBL" id="BBYR01000024">
    <property type="protein sequence ID" value="GAP35564.1"/>
    <property type="molecule type" value="Genomic_DNA"/>
</dbReference>
<dbReference type="FunFam" id="3.30.420.40:FF:000020">
    <property type="entry name" value="Chaperone protein HscA homolog"/>
    <property type="match status" value="1"/>
</dbReference>
<dbReference type="InterPro" id="IPR029048">
    <property type="entry name" value="HSP70_C_sf"/>
</dbReference>
<dbReference type="PRINTS" id="PR00301">
    <property type="entry name" value="HEATSHOCK70"/>
</dbReference>
<reference evidence="7 8" key="2">
    <citation type="journal article" date="2016" name="Science">
        <title>A bacterium that degrades and assimilates poly(ethylene terephthalate).</title>
        <authorList>
            <person name="Yoshida S."/>
            <person name="Hiraga K."/>
            <person name="Takehana T."/>
            <person name="Taniguchi I."/>
            <person name="Yamaji H."/>
            <person name="Maeda Y."/>
            <person name="Toyohara K."/>
            <person name="Miyamoto K."/>
            <person name="Kimura Y."/>
            <person name="Oda K."/>
        </authorList>
    </citation>
    <scope>NUCLEOTIDE SEQUENCE [LARGE SCALE GENOMIC DNA]</scope>
    <source>
        <strain evidence="8">NBRC 110686 / TISTR 2288 / 201-F6</strain>
    </source>
</reference>
<organism evidence="7 8">
    <name type="scientific">Piscinibacter sakaiensis</name>
    <name type="common">Ideonella sakaiensis</name>
    <dbReference type="NCBI Taxonomy" id="1547922"/>
    <lineage>
        <taxon>Bacteria</taxon>
        <taxon>Pseudomonadati</taxon>
        <taxon>Pseudomonadota</taxon>
        <taxon>Betaproteobacteria</taxon>
        <taxon>Burkholderiales</taxon>
        <taxon>Sphaerotilaceae</taxon>
        <taxon>Piscinibacter</taxon>
    </lineage>
</organism>
<evidence type="ECO:0000256" key="4">
    <source>
        <dbReference type="ARBA" id="ARBA00023186"/>
    </source>
</evidence>
<evidence type="ECO:0000313" key="8">
    <source>
        <dbReference type="Proteomes" id="UP000037660"/>
    </source>
</evidence>
<comment type="similarity">
    <text evidence="1 5 6">Belongs to the heat shock protein 70 family.</text>
</comment>
<evidence type="ECO:0000313" key="7">
    <source>
        <dbReference type="EMBL" id="GAP35564.1"/>
    </source>
</evidence>
<dbReference type="GO" id="GO:0051082">
    <property type="term" value="F:unfolded protein binding"/>
    <property type="evidence" value="ECO:0007669"/>
    <property type="project" value="InterPro"/>
</dbReference>
<dbReference type="InterPro" id="IPR018181">
    <property type="entry name" value="Heat_shock_70_CS"/>
</dbReference>
<dbReference type="FunFam" id="3.30.420.40:FF:000046">
    <property type="entry name" value="Chaperone protein HscA"/>
    <property type="match status" value="1"/>
</dbReference>
<gene>
    <name evidence="5" type="primary">hscA</name>
    <name evidence="7" type="ORF">ISF6_1337</name>
</gene>
<dbReference type="Gene3D" id="1.20.1270.10">
    <property type="match status" value="1"/>
</dbReference>
<reference evidence="8" key="1">
    <citation type="submission" date="2015-07" db="EMBL/GenBank/DDBJ databases">
        <title>Discovery of a poly(ethylene terephthalate assimilation.</title>
        <authorList>
            <person name="Yoshida S."/>
            <person name="Hiraga K."/>
            <person name="Takehana T."/>
            <person name="Taniguchi I."/>
            <person name="Yamaji H."/>
            <person name="Maeda Y."/>
            <person name="Toyohara K."/>
            <person name="Miyamoto K."/>
            <person name="Kimura Y."/>
            <person name="Oda K."/>
        </authorList>
    </citation>
    <scope>NUCLEOTIDE SEQUENCE [LARGE SCALE GENOMIC DNA]</scope>
    <source>
        <strain evidence="8">NBRC 110686 / TISTR 2288 / 201-F6</strain>
    </source>
</reference>
<keyword evidence="4 5" id="KW-0143">Chaperone</keyword>
<evidence type="ECO:0000256" key="5">
    <source>
        <dbReference type="HAMAP-Rule" id="MF_00679"/>
    </source>
</evidence>
<dbReference type="InterPro" id="IPR029047">
    <property type="entry name" value="HSP70_peptide-bd_sf"/>
</dbReference>
<dbReference type="HAMAP" id="MF_00679">
    <property type="entry name" value="HscA"/>
    <property type="match status" value="1"/>
</dbReference>
<dbReference type="GO" id="GO:0016887">
    <property type="term" value="F:ATP hydrolysis activity"/>
    <property type="evidence" value="ECO:0007669"/>
    <property type="project" value="UniProtKB-UniRule"/>
</dbReference>
<dbReference type="RefSeq" id="WP_054019614.1">
    <property type="nucleotide sequence ID" value="NZ_BBYR01000024.1"/>
</dbReference>
<protein>
    <recommendedName>
        <fullName evidence="5">Chaperone protein HscA homolog</fullName>
    </recommendedName>
</protein>
<dbReference type="GO" id="GO:0016226">
    <property type="term" value="P:iron-sulfur cluster assembly"/>
    <property type="evidence" value="ECO:0007669"/>
    <property type="project" value="InterPro"/>
</dbReference>
<sequence>MALLQISEPGASPDPHQRRIAVGIDLGTTHSLVAAVRHGVAECLPDAAGRVILPSAVRYLAGGRRQIGHDALAAAALDPRNTIVSVKRFMGRARADVADAGKLPYEFADGAGMLKLRTVEGDKSPVEVSAEILATLRQRAEDSFDDELYGAVVTVPAYFDDAQRQATKDAAELAGLNVLRLLNEPTAAAIAYGLDHGAEGLYLVYDLGGGTFDVSLLRLSRGVFEVVATGGDSALGGDDFDRLLADAALAQAGLEAVSPQDKRAVLVAARAAKEKLSTADQATLACPLSAGELDVRIGRAQFEALARPLLDRTAQALRKVLRDARLQRDEVQGVVLVGGATRMPMVRELLEAQFGRPPLTDLNPDEVVALGAAIQANALAGQGGGDELLLLDVIPLSLGIETMGGLVERIVPRNSSIPTSRAQDFTTFKDGQTAMAIHVLQGEREQVEHCRSLARFELRGIPPMAAGAARIRVSFQIDADGLLSVGARELGSGVEAQVVVKPSYGLADEDVARMLAEGFGAAEEDMRDRRLREARVEAERLLLATTSALAADGDLLDAAARARVDAAMQAVGEAREEGDAAAIDAAVEALAQATEGFAAERMNRGIRQALAGRRVDEV</sequence>
<keyword evidence="3 5" id="KW-0067">ATP-binding</keyword>
<evidence type="ECO:0000256" key="2">
    <source>
        <dbReference type="ARBA" id="ARBA00022741"/>
    </source>
</evidence>
<dbReference type="PANTHER" id="PTHR19375">
    <property type="entry name" value="HEAT SHOCK PROTEIN 70KDA"/>
    <property type="match status" value="1"/>
</dbReference>
<dbReference type="InterPro" id="IPR010236">
    <property type="entry name" value="ISC_FeS_clus_asmbl_HscA"/>
</dbReference>
<dbReference type="InterPro" id="IPR043129">
    <property type="entry name" value="ATPase_NBD"/>
</dbReference>
<dbReference type="OrthoDB" id="9766019at2"/>
<keyword evidence="8" id="KW-1185">Reference proteome</keyword>
<name>A0A0K8NZ29_PISS1</name>
<dbReference type="NCBIfam" id="NF003520">
    <property type="entry name" value="PRK05183.1"/>
    <property type="match status" value="1"/>
</dbReference>
<dbReference type="Proteomes" id="UP000037660">
    <property type="component" value="Unassembled WGS sequence"/>
</dbReference>